<dbReference type="AlphaFoldDB" id="A0A7W7CEX9"/>
<comment type="caution">
    <text evidence="3">The sequence shown here is derived from an EMBL/GenBank/DDBJ whole genome shotgun (WGS) entry which is preliminary data.</text>
</comment>
<evidence type="ECO:0000313" key="4">
    <source>
        <dbReference type="Proteomes" id="UP000533598"/>
    </source>
</evidence>
<dbReference type="Pfam" id="PF21537">
    <property type="entry name" value="DUF1980_C"/>
    <property type="match status" value="1"/>
</dbReference>
<gene>
    <name evidence="3" type="ORF">HNR67_006080</name>
</gene>
<keyword evidence="1" id="KW-0472">Membrane</keyword>
<accession>A0A7W7CEX9</accession>
<reference evidence="3 4" key="1">
    <citation type="submission" date="2020-08" db="EMBL/GenBank/DDBJ databases">
        <title>Sequencing the genomes of 1000 actinobacteria strains.</title>
        <authorList>
            <person name="Klenk H.-P."/>
        </authorList>
    </citation>
    <scope>NUCLEOTIDE SEQUENCE [LARGE SCALE GENOMIC DNA]</scope>
    <source>
        <strain evidence="3 4">DSM 44230</strain>
    </source>
</reference>
<keyword evidence="4" id="KW-1185">Reference proteome</keyword>
<dbReference type="RefSeq" id="WP_312988367.1">
    <property type="nucleotide sequence ID" value="NZ_BAAAUI010000017.1"/>
</dbReference>
<evidence type="ECO:0000259" key="2">
    <source>
        <dbReference type="Pfam" id="PF21537"/>
    </source>
</evidence>
<dbReference type="Proteomes" id="UP000533598">
    <property type="component" value="Unassembled WGS sequence"/>
</dbReference>
<dbReference type="InterPro" id="IPR048447">
    <property type="entry name" value="DUF1980_C"/>
</dbReference>
<protein>
    <submittedName>
        <fullName evidence="3">Putative repeat protein (TIGR03943 family)</fullName>
    </submittedName>
</protein>
<feature type="domain" description="DUF1980" evidence="2">
    <location>
        <begin position="136"/>
        <end position="228"/>
    </location>
</feature>
<feature type="transmembrane region" description="Helical" evidence="1">
    <location>
        <begin position="35"/>
        <end position="55"/>
    </location>
</feature>
<dbReference type="InterPro" id="IPR015402">
    <property type="entry name" value="DUF1980"/>
</dbReference>
<keyword evidence="1" id="KW-0812">Transmembrane</keyword>
<evidence type="ECO:0000256" key="1">
    <source>
        <dbReference type="SAM" id="Phobius"/>
    </source>
</evidence>
<sequence>MAVNRTAQSLILVLLGVAVLRIGVTDQYLRYVKEGLRPFLLAAGLLLLVTAVATWRHREHEHEHGHGHRVAWLLALPALVLLVLAPPPLGSGAVNQAGTAIDGRSAADFPALPDGDPVPVTMLDYAARAVFDQGGSLHGRRVRLTGFLATGPAGEPLLVRMMLTCCASDARPVKIGLRGRVPALPPDTWLEVTGTRLPETATDEVNGQTIPFLHIESARQVPAPPNAYE</sequence>
<keyword evidence="1" id="KW-1133">Transmembrane helix</keyword>
<evidence type="ECO:0000313" key="3">
    <source>
        <dbReference type="EMBL" id="MBB4679962.1"/>
    </source>
</evidence>
<organism evidence="3 4">
    <name type="scientific">Crossiella cryophila</name>
    <dbReference type="NCBI Taxonomy" id="43355"/>
    <lineage>
        <taxon>Bacteria</taxon>
        <taxon>Bacillati</taxon>
        <taxon>Actinomycetota</taxon>
        <taxon>Actinomycetes</taxon>
        <taxon>Pseudonocardiales</taxon>
        <taxon>Pseudonocardiaceae</taxon>
        <taxon>Crossiella</taxon>
    </lineage>
</organism>
<name>A0A7W7CEX9_9PSEU</name>
<feature type="transmembrane region" description="Helical" evidence="1">
    <location>
        <begin position="67"/>
        <end position="85"/>
    </location>
</feature>
<proteinExistence type="predicted"/>
<dbReference type="EMBL" id="JACHMH010000001">
    <property type="protein sequence ID" value="MBB4679962.1"/>
    <property type="molecule type" value="Genomic_DNA"/>
</dbReference>
<dbReference type="NCBIfam" id="TIGR03943">
    <property type="entry name" value="TIGR03943 family putative permease subunit"/>
    <property type="match status" value="1"/>
</dbReference>